<dbReference type="Proteomes" id="UP000037660">
    <property type="component" value="Unassembled WGS sequence"/>
</dbReference>
<dbReference type="RefSeq" id="WP_054021386.1">
    <property type="nucleotide sequence ID" value="NZ_BBYR01000047.1"/>
</dbReference>
<dbReference type="AlphaFoldDB" id="A0A0K8P478"/>
<accession>A0A0K8P478</accession>
<evidence type="ECO:0000313" key="1">
    <source>
        <dbReference type="EMBL" id="GAP37448.1"/>
    </source>
</evidence>
<proteinExistence type="predicted"/>
<gene>
    <name evidence="1" type="ORF">ISF6_3303</name>
</gene>
<reference evidence="2" key="1">
    <citation type="submission" date="2015-07" db="EMBL/GenBank/DDBJ databases">
        <title>Discovery of a poly(ethylene terephthalate assimilation.</title>
        <authorList>
            <person name="Yoshida S."/>
            <person name="Hiraga K."/>
            <person name="Takehana T."/>
            <person name="Taniguchi I."/>
            <person name="Yamaji H."/>
            <person name="Maeda Y."/>
            <person name="Toyohara K."/>
            <person name="Miyamoto K."/>
            <person name="Kimura Y."/>
            <person name="Oda K."/>
        </authorList>
    </citation>
    <scope>NUCLEOTIDE SEQUENCE [LARGE SCALE GENOMIC DNA]</scope>
    <source>
        <strain evidence="2">NBRC 110686 / TISTR 2288 / 201-F6</strain>
    </source>
</reference>
<keyword evidence="2" id="KW-1185">Reference proteome</keyword>
<organism evidence="1 2">
    <name type="scientific">Piscinibacter sakaiensis</name>
    <name type="common">Ideonella sakaiensis</name>
    <dbReference type="NCBI Taxonomy" id="1547922"/>
    <lineage>
        <taxon>Bacteria</taxon>
        <taxon>Pseudomonadati</taxon>
        <taxon>Pseudomonadota</taxon>
        <taxon>Betaproteobacteria</taxon>
        <taxon>Burkholderiales</taxon>
        <taxon>Sphaerotilaceae</taxon>
        <taxon>Piscinibacter</taxon>
    </lineage>
</organism>
<sequence length="93" mass="9804">MKNLQDVTERICELKGSLIALDAFLPALVETLPSAALTRLLQSFDAHAEAARTVILHADISELVLAAFERDVARNRALLSAAAEAPAALGVPG</sequence>
<evidence type="ECO:0000313" key="2">
    <source>
        <dbReference type="Proteomes" id="UP000037660"/>
    </source>
</evidence>
<dbReference type="EMBL" id="BBYR01000047">
    <property type="protein sequence ID" value="GAP37448.1"/>
    <property type="molecule type" value="Genomic_DNA"/>
</dbReference>
<dbReference type="STRING" id="1547922.ISF6_3303"/>
<reference evidence="1 2" key="2">
    <citation type="journal article" date="2016" name="Science">
        <title>A bacterium that degrades and assimilates poly(ethylene terephthalate).</title>
        <authorList>
            <person name="Yoshida S."/>
            <person name="Hiraga K."/>
            <person name="Takehana T."/>
            <person name="Taniguchi I."/>
            <person name="Yamaji H."/>
            <person name="Maeda Y."/>
            <person name="Toyohara K."/>
            <person name="Miyamoto K."/>
            <person name="Kimura Y."/>
            <person name="Oda K."/>
        </authorList>
    </citation>
    <scope>NUCLEOTIDE SEQUENCE [LARGE SCALE GENOMIC DNA]</scope>
    <source>
        <strain evidence="2">NBRC 110686 / TISTR 2288 / 201-F6</strain>
    </source>
</reference>
<protein>
    <submittedName>
        <fullName evidence="1">Uncharacterized protein</fullName>
    </submittedName>
</protein>
<comment type="caution">
    <text evidence="1">The sequence shown here is derived from an EMBL/GenBank/DDBJ whole genome shotgun (WGS) entry which is preliminary data.</text>
</comment>
<name>A0A0K8P478_PISS1</name>